<organism evidence="7 8">
    <name type="scientific">Lentinula lateritia</name>
    <dbReference type="NCBI Taxonomy" id="40482"/>
    <lineage>
        <taxon>Eukaryota</taxon>
        <taxon>Fungi</taxon>
        <taxon>Dikarya</taxon>
        <taxon>Basidiomycota</taxon>
        <taxon>Agaricomycotina</taxon>
        <taxon>Agaricomycetes</taxon>
        <taxon>Agaricomycetidae</taxon>
        <taxon>Agaricales</taxon>
        <taxon>Marasmiineae</taxon>
        <taxon>Omphalotaceae</taxon>
        <taxon>Lentinula</taxon>
    </lineage>
</organism>
<dbReference type="Proteomes" id="UP001150238">
    <property type="component" value="Unassembled WGS sequence"/>
</dbReference>
<gene>
    <name evidence="7" type="ORF">C8J55DRAFT_448052</name>
</gene>
<name>A0A9W9E092_9AGAR</name>
<evidence type="ECO:0000256" key="1">
    <source>
        <dbReference type="ARBA" id="ARBA00004123"/>
    </source>
</evidence>
<evidence type="ECO:0000313" key="7">
    <source>
        <dbReference type="EMBL" id="KAJ4494117.1"/>
    </source>
</evidence>
<dbReference type="InterPro" id="IPR036898">
    <property type="entry name" value="RNA_pol_Rpb7-like_N_sf"/>
</dbReference>
<proteinExistence type="predicted"/>
<feature type="compositionally biased region" description="Basic and acidic residues" evidence="5">
    <location>
        <begin position="41"/>
        <end position="58"/>
    </location>
</feature>
<dbReference type="Pfam" id="PF17875">
    <property type="entry name" value="RPA43_OB"/>
    <property type="match status" value="1"/>
</dbReference>
<keyword evidence="2" id="KW-0240">DNA-directed RNA polymerase</keyword>
<evidence type="ECO:0000313" key="8">
    <source>
        <dbReference type="Proteomes" id="UP001150238"/>
    </source>
</evidence>
<feature type="compositionally biased region" description="Acidic residues" evidence="5">
    <location>
        <begin position="292"/>
        <end position="309"/>
    </location>
</feature>
<feature type="compositionally biased region" description="Basic residues" evidence="5">
    <location>
        <begin position="359"/>
        <end position="371"/>
    </location>
</feature>
<evidence type="ECO:0000256" key="3">
    <source>
        <dbReference type="ARBA" id="ARBA00023163"/>
    </source>
</evidence>
<evidence type="ECO:0000256" key="2">
    <source>
        <dbReference type="ARBA" id="ARBA00022478"/>
    </source>
</evidence>
<evidence type="ECO:0000256" key="4">
    <source>
        <dbReference type="ARBA" id="ARBA00023242"/>
    </source>
</evidence>
<dbReference type="Gene3D" id="2.40.50.1060">
    <property type="match status" value="1"/>
</dbReference>
<accession>A0A9W9E092</accession>
<reference evidence="7" key="2">
    <citation type="journal article" date="2023" name="Proc. Natl. Acad. Sci. U.S.A.">
        <title>A global phylogenomic analysis of the shiitake genus Lentinula.</title>
        <authorList>
            <person name="Sierra-Patev S."/>
            <person name="Min B."/>
            <person name="Naranjo-Ortiz M."/>
            <person name="Looney B."/>
            <person name="Konkel Z."/>
            <person name="Slot J.C."/>
            <person name="Sakamoto Y."/>
            <person name="Steenwyk J.L."/>
            <person name="Rokas A."/>
            <person name="Carro J."/>
            <person name="Camarero S."/>
            <person name="Ferreira P."/>
            <person name="Molpeceres G."/>
            <person name="Ruiz-Duenas F.J."/>
            <person name="Serrano A."/>
            <person name="Henrissat B."/>
            <person name="Drula E."/>
            <person name="Hughes K.W."/>
            <person name="Mata J.L."/>
            <person name="Ishikawa N.K."/>
            <person name="Vargas-Isla R."/>
            <person name="Ushijima S."/>
            <person name="Smith C.A."/>
            <person name="Donoghue J."/>
            <person name="Ahrendt S."/>
            <person name="Andreopoulos W."/>
            <person name="He G."/>
            <person name="LaButti K."/>
            <person name="Lipzen A."/>
            <person name="Ng V."/>
            <person name="Riley R."/>
            <person name="Sandor L."/>
            <person name="Barry K."/>
            <person name="Martinez A.T."/>
            <person name="Xiao Y."/>
            <person name="Gibbons J.G."/>
            <person name="Terashima K."/>
            <person name="Grigoriev I.V."/>
            <person name="Hibbett D."/>
        </authorList>
    </citation>
    <scope>NUCLEOTIDE SEQUENCE</scope>
    <source>
        <strain evidence="7">Sp2 HRB7682 ss15</strain>
    </source>
</reference>
<dbReference type="AlphaFoldDB" id="A0A9W9E092"/>
<keyword evidence="4" id="KW-0539">Nucleus</keyword>
<dbReference type="GO" id="GO:0005736">
    <property type="term" value="C:RNA polymerase I complex"/>
    <property type="evidence" value="ECO:0007669"/>
    <property type="project" value="TreeGrafter"/>
</dbReference>
<feature type="region of interest" description="Disordered" evidence="5">
    <location>
        <begin position="1"/>
        <end position="58"/>
    </location>
</feature>
<dbReference type="InterPro" id="IPR041178">
    <property type="entry name" value="RPA43_OB"/>
</dbReference>
<feature type="compositionally biased region" description="Basic and acidic residues" evidence="5">
    <location>
        <begin position="330"/>
        <end position="340"/>
    </location>
</feature>
<dbReference type="GO" id="GO:0006362">
    <property type="term" value="P:transcription elongation by RNA polymerase I"/>
    <property type="evidence" value="ECO:0007669"/>
    <property type="project" value="TreeGrafter"/>
</dbReference>
<dbReference type="Gene3D" id="3.30.1490.120">
    <property type="entry name" value="RNA polymerase Rpb7-like, N-terminal domain"/>
    <property type="match status" value="1"/>
</dbReference>
<comment type="caution">
    <text evidence="7">The sequence shown here is derived from an EMBL/GenBank/DDBJ whole genome shotgun (WGS) entry which is preliminary data.</text>
</comment>
<feature type="domain" description="RPA43 OB" evidence="6">
    <location>
        <begin position="139"/>
        <end position="255"/>
    </location>
</feature>
<feature type="compositionally biased region" description="Basic and acidic residues" evidence="5">
    <location>
        <begin position="313"/>
        <end position="322"/>
    </location>
</feature>
<dbReference type="PANTHER" id="PTHR12709">
    <property type="entry name" value="DNA-DIRECTED RNA POLYMERASE II, III"/>
    <property type="match status" value="1"/>
</dbReference>
<dbReference type="EMBL" id="JANVFS010000003">
    <property type="protein sequence ID" value="KAJ4494117.1"/>
    <property type="molecule type" value="Genomic_DNA"/>
</dbReference>
<dbReference type="GO" id="GO:0006352">
    <property type="term" value="P:DNA-templated transcription initiation"/>
    <property type="evidence" value="ECO:0007669"/>
    <property type="project" value="InterPro"/>
</dbReference>
<reference evidence="7" key="1">
    <citation type="submission" date="2022-08" db="EMBL/GenBank/DDBJ databases">
        <authorList>
            <consortium name="DOE Joint Genome Institute"/>
            <person name="Min B."/>
            <person name="Riley R."/>
            <person name="Sierra-Patev S."/>
            <person name="Naranjo-Ortiz M."/>
            <person name="Looney B."/>
            <person name="Konkel Z."/>
            <person name="Slot J.C."/>
            <person name="Sakamoto Y."/>
            <person name="Steenwyk J.L."/>
            <person name="Rokas A."/>
            <person name="Carro J."/>
            <person name="Camarero S."/>
            <person name="Ferreira P."/>
            <person name="Molpeceres G."/>
            <person name="Ruiz-Duenas F.J."/>
            <person name="Serrano A."/>
            <person name="Henrissat B."/>
            <person name="Drula E."/>
            <person name="Hughes K.W."/>
            <person name="Mata J.L."/>
            <person name="Ishikawa N.K."/>
            <person name="Vargas-Isla R."/>
            <person name="Ushijima S."/>
            <person name="Smith C.A."/>
            <person name="Ahrendt S."/>
            <person name="Andreopoulos W."/>
            <person name="He G."/>
            <person name="Labutti K."/>
            <person name="Lipzen A."/>
            <person name="Ng V."/>
            <person name="Sandor L."/>
            <person name="Barry K."/>
            <person name="Martinez A.T."/>
            <person name="Xiao Y."/>
            <person name="Gibbons J.G."/>
            <person name="Terashima K."/>
            <person name="Hibbett D.S."/>
            <person name="Grigoriev I.V."/>
        </authorList>
    </citation>
    <scope>NUCLEOTIDE SEQUENCE</scope>
    <source>
        <strain evidence="7">Sp2 HRB7682 ss15</strain>
    </source>
</reference>
<keyword evidence="3" id="KW-0804">Transcription</keyword>
<feature type="region of interest" description="Disordered" evidence="5">
    <location>
        <begin position="258"/>
        <end position="371"/>
    </location>
</feature>
<evidence type="ECO:0000256" key="5">
    <source>
        <dbReference type="SAM" id="MobiDB-lite"/>
    </source>
</evidence>
<comment type="subcellular location">
    <subcellularLocation>
        <location evidence="1">Nucleus</location>
    </subcellularLocation>
</comment>
<dbReference type="InterPro" id="IPR045113">
    <property type="entry name" value="Rpb7-like"/>
</dbReference>
<evidence type="ECO:0000259" key="6">
    <source>
        <dbReference type="Pfam" id="PF17875"/>
    </source>
</evidence>
<sequence>MPSAQATKKRKPQDSREGEPSALPKKKAKRDPHISNVSGHVKNDKSKGKGKEGKGKGKETAFQVVQSSLVVSVSPVFASNPRTGVEEMLDSMIMRYIPALDGVVLSHSNLTFKEDTAAIQADSPFLICKIIFDATVWRPLVGMQLVGKISLCSPDHISLLVHKTFNVSIPRHHIPTQEWEFEYGAAENDPEFGVGAGVEGMGMGTGSELDDGEGNGRWIHKVTASSIGGEDGYLEFTVIGLTVANEMLSLIGSLQRDPFSSVHIPSNSTQNHREVEEEQEEQDVVDGFLNGMDEDHEGSDEDIESDQDGFEALNRKQNDVNAERSWQTATEREKEEEEKQKKKKKRKAEVVNVEESQKSGKKKKKTGKSDL</sequence>
<dbReference type="PANTHER" id="PTHR12709:SF5">
    <property type="entry name" value="DNA-DIRECTED RNA POLYMERASE I SUBUNIT RPA43"/>
    <property type="match status" value="1"/>
</dbReference>
<protein>
    <recommendedName>
        <fullName evidence="6">RPA43 OB domain-containing protein</fullName>
    </recommendedName>
</protein>